<protein>
    <submittedName>
        <fullName evidence="7">Sodium-dependent transporter</fullName>
    </submittedName>
</protein>
<keyword evidence="2" id="KW-0813">Transport</keyword>
<dbReference type="PANTHER" id="PTHR42948">
    <property type="entry name" value="TRANSPORTER"/>
    <property type="match status" value="1"/>
</dbReference>
<evidence type="ECO:0000313" key="7">
    <source>
        <dbReference type="EMBL" id="ELR73263.1"/>
    </source>
</evidence>
<dbReference type="Pfam" id="PF00209">
    <property type="entry name" value="SNF"/>
    <property type="match status" value="1"/>
</dbReference>
<feature type="transmembrane region" description="Helical" evidence="6">
    <location>
        <begin position="77"/>
        <end position="101"/>
    </location>
</feature>
<evidence type="ECO:0000256" key="4">
    <source>
        <dbReference type="ARBA" id="ARBA00022989"/>
    </source>
</evidence>
<organism evidence="7 8">
    <name type="scientific">Fulvivirga imtechensis AK7</name>
    <dbReference type="NCBI Taxonomy" id="1237149"/>
    <lineage>
        <taxon>Bacteria</taxon>
        <taxon>Pseudomonadati</taxon>
        <taxon>Bacteroidota</taxon>
        <taxon>Cytophagia</taxon>
        <taxon>Cytophagales</taxon>
        <taxon>Fulvivirgaceae</taxon>
        <taxon>Fulvivirga</taxon>
    </lineage>
</organism>
<dbReference type="PANTHER" id="PTHR42948:SF1">
    <property type="entry name" value="TRANSPORTER"/>
    <property type="match status" value="1"/>
</dbReference>
<evidence type="ECO:0000256" key="1">
    <source>
        <dbReference type="ARBA" id="ARBA00004141"/>
    </source>
</evidence>
<dbReference type="PROSITE" id="PS50267">
    <property type="entry name" value="NA_NEUROTRAN_SYMP_3"/>
    <property type="match status" value="1"/>
</dbReference>
<dbReference type="InterPro" id="IPR037272">
    <property type="entry name" value="SNS_sf"/>
</dbReference>
<name>L8JYN3_9BACT</name>
<accession>L8JYN3</accession>
<feature type="transmembrane region" description="Helical" evidence="6">
    <location>
        <begin position="45"/>
        <end position="65"/>
    </location>
</feature>
<feature type="transmembrane region" description="Helical" evidence="6">
    <location>
        <begin position="113"/>
        <end position="139"/>
    </location>
</feature>
<gene>
    <name evidence="7" type="ORF">C900_04774</name>
</gene>
<dbReference type="AlphaFoldDB" id="L8JYN3"/>
<evidence type="ECO:0000313" key="8">
    <source>
        <dbReference type="Proteomes" id="UP000011135"/>
    </source>
</evidence>
<keyword evidence="8" id="KW-1185">Reference proteome</keyword>
<dbReference type="eggNOG" id="COG0733">
    <property type="taxonomic scope" value="Bacteria"/>
</dbReference>
<dbReference type="EMBL" id="AMZN01000007">
    <property type="protein sequence ID" value="ELR73263.1"/>
    <property type="molecule type" value="Genomic_DNA"/>
</dbReference>
<dbReference type="GO" id="GO:0016020">
    <property type="term" value="C:membrane"/>
    <property type="evidence" value="ECO:0007669"/>
    <property type="project" value="UniProtKB-SubCell"/>
</dbReference>
<reference evidence="7 8" key="1">
    <citation type="submission" date="2012-12" db="EMBL/GenBank/DDBJ databases">
        <title>Genome assembly of Fulvivirga imtechensis AK7.</title>
        <authorList>
            <person name="Nupur N."/>
            <person name="Khatri I."/>
            <person name="Kumar R."/>
            <person name="Subramanian S."/>
            <person name="Pinnaka A."/>
        </authorList>
    </citation>
    <scope>NUCLEOTIDE SEQUENCE [LARGE SCALE GENOMIC DNA]</scope>
    <source>
        <strain evidence="7 8">AK7</strain>
    </source>
</reference>
<comment type="subcellular location">
    <subcellularLocation>
        <location evidence="1">Membrane</location>
        <topology evidence="1">Multi-pass membrane protein</topology>
    </subcellularLocation>
</comment>
<keyword evidence="3 6" id="KW-0812">Transmembrane</keyword>
<keyword evidence="5 6" id="KW-0472">Membrane</keyword>
<evidence type="ECO:0000256" key="3">
    <source>
        <dbReference type="ARBA" id="ARBA00022692"/>
    </source>
</evidence>
<dbReference type="STRING" id="1237149.C900_04774"/>
<dbReference type="InterPro" id="IPR000175">
    <property type="entry name" value="Na/ntran_symport"/>
</dbReference>
<evidence type="ECO:0000256" key="2">
    <source>
        <dbReference type="ARBA" id="ARBA00022448"/>
    </source>
</evidence>
<evidence type="ECO:0000256" key="6">
    <source>
        <dbReference type="SAM" id="Phobius"/>
    </source>
</evidence>
<comment type="caution">
    <text evidence="7">The sequence shown here is derived from an EMBL/GenBank/DDBJ whole genome shotgun (WGS) entry which is preliminary data.</text>
</comment>
<dbReference type="SUPFAM" id="SSF161070">
    <property type="entry name" value="SNF-like"/>
    <property type="match status" value="1"/>
</dbReference>
<dbReference type="Proteomes" id="UP000011135">
    <property type="component" value="Unassembled WGS sequence"/>
</dbReference>
<keyword evidence="4 6" id="KW-1133">Transmembrane helix</keyword>
<proteinExistence type="predicted"/>
<evidence type="ECO:0000256" key="5">
    <source>
        <dbReference type="ARBA" id="ARBA00023136"/>
    </source>
</evidence>
<sequence length="198" mass="21285">MPTLVIIILCLAIYALTLPNAFKGIEFYLIPDFSEITLEVVFNALGQAFFSLSLGMGALITYGSYVGKGDNIITSAAFITLADVGIAFIAGLMMFPFVAYLTEGTMEGSAPGAGLIFVVLPGVFASLTVWAIAILIFLLGIPSMLSTGTVESLTSFLTYPSGEVKFFMDFVENIANDNLLTSGRILYFCVWSLCMEKT</sequence>